<gene>
    <name evidence="2" type="ORF">FALBO_748</name>
</gene>
<reference evidence="2 3" key="1">
    <citation type="submission" date="2020-01" db="EMBL/GenBank/DDBJ databases">
        <title>Identification and distribution of gene clusters putatively required for synthesis of sphingolipid metabolism inhibitors in phylogenetically diverse species of the filamentous fungus Fusarium.</title>
        <authorList>
            <person name="Kim H.-S."/>
            <person name="Busman M."/>
            <person name="Brown D.W."/>
            <person name="Divon H."/>
            <person name="Uhlig S."/>
            <person name="Proctor R.H."/>
        </authorList>
    </citation>
    <scope>NUCLEOTIDE SEQUENCE [LARGE SCALE GENOMIC DNA]</scope>
    <source>
        <strain evidence="2 3">NRRL 20459</strain>
    </source>
</reference>
<evidence type="ECO:0000313" key="3">
    <source>
        <dbReference type="Proteomes" id="UP000554235"/>
    </source>
</evidence>
<proteinExistence type="predicted"/>
<dbReference type="AlphaFoldDB" id="A0A8H4LQL5"/>
<comment type="caution">
    <text evidence="2">The sequence shown here is derived from an EMBL/GenBank/DDBJ whole genome shotgun (WGS) entry which is preliminary data.</text>
</comment>
<dbReference type="Proteomes" id="UP000554235">
    <property type="component" value="Unassembled WGS sequence"/>
</dbReference>
<protein>
    <submittedName>
        <fullName evidence="2">Uncharacterized protein</fullName>
    </submittedName>
</protein>
<feature type="region of interest" description="Disordered" evidence="1">
    <location>
        <begin position="26"/>
        <end position="60"/>
    </location>
</feature>
<dbReference type="OrthoDB" id="5124663at2759"/>
<evidence type="ECO:0000313" key="2">
    <source>
        <dbReference type="EMBL" id="KAF4472350.1"/>
    </source>
</evidence>
<sequence>MAIARASSGPRLLSWSIAPLRRVYSTSPMTSPKKADSSSTPRNTNPKAFAKKEAAHDQPSENIIQQRWKELAVKDRNTVISAKKKAAPPKIRLSRFYIPEPARNHVFPKGQLRTTPEVWSLLHETRIHYNNSKAEHLDLGKDHDRILRDFGCEVKYSPLHIVHPYHLQCLRPQGHPMMPALISKYRRKVIEEPMWIFAMHRGPTSGVARSMPLARLTKATWEALKVQGYPDNGIRGTVLLYTLTPTRSLRFPAHVLGEAVATAVQKEWKKHLDYRLGERDVKKIIKSTKTIKPSW</sequence>
<accession>A0A8H4LQL5</accession>
<dbReference type="EMBL" id="JAADYS010000082">
    <property type="protein sequence ID" value="KAF4472350.1"/>
    <property type="molecule type" value="Genomic_DNA"/>
</dbReference>
<organism evidence="2 3">
    <name type="scientific">Fusarium albosuccineum</name>
    <dbReference type="NCBI Taxonomy" id="1237068"/>
    <lineage>
        <taxon>Eukaryota</taxon>
        <taxon>Fungi</taxon>
        <taxon>Dikarya</taxon>
        <taxon>Ascomycota</taxon>
        <taxon>Pezizomycotina</taxon>
        <taxon>Sordariomycetes</taxon>
        <taxon>Hypocreomycetidae</taxon>
        <taxon>Hypocreales</taxon>
        <taxon>Nectriaceae</taxon>
        <taxon>Fusarium</taxon>
        <taxon>Fusarium decemcellulare species complex</taxon>
    </lineage>
</organism>
<name>A0A8H4LQL5_9HYPO</name>
<evidence type="ECO:0000256" key="1">
    <source>
        <dbReference type="SAM" id="MobiDB-lite"/>
    </source>
</evidence>
<feature type="compositionally biased region" description="Polar residues" evidence="1">
    <location>
        <begin position="37"/>
        <end position="46"/>
    </location>
</feature>
<keyword evidence="3" id="KW-1185">Reference proteome</keyword>
<feature type="compositionally biased region" description="Basic and acidic residues" evidence="1">
    <location>
        <begin position="50"/>
        <end position="59"/>
    </location>
</feature>